<feature type="compositionally biased region" description="Polar residues" evidence="1">
    <location>
        <begin position="1"/>
        <end position="10"/>
    </location>
</feature>
<gene>
    <name evidence="2" type="ORF">EW026_g2387</name>
</gene>
<organism evidence="2 3">
    <name type="scientific">Hermanssonia centrifuga</name>
    <dbReference type="NCBI Taxonomy" id="98765"/>
    <lineage>
        <taxon>Eukaryota</taxon>
        <taxon>Fungi</taxon>
        <taxon>Dikarya</taxon>
        <taxon>Basidiomycota</taxon>
        <taxon>Agaricomycotina</taxon>
        <taxon>Agaricomycetes</taxon>
        <taxon>Polyporales</taxon>
        <taxon>Meruliaceae</taxon>
        <taxon>Hermanssonia</taxon>
    </lineage>
</organism>
<comment type="caution">
    <text evidence="2">The sequence shown here is derived from an EMBL/GenBank/DDBJ whole genome shotgun (WGS) entry which is preliminary data.</text>
</comment>
<sequence length="113" mass="12102">MSNEPTNYKTANYPPKDDSTSSGGYGSSQNSWSDKAQRGRVDADDSGLIDQSTTGGLIGGEVQDAKQGRDVDTRSQYAHEAKRDFGIESGSRGLNPYGENPDSIEELKGKLPS</sequence>
<reference evidence="2 3" key="1">
    <citation type="submission" date="2019-02" db="EMBL/GenBank/DDBJ databases">
        <title>Genome sequencing of the rare red list fungi Phlebia centrifuga.</title>
        <authorList>
            <person name="Buettner E."/>
            <person name="Kellner H."/>
        </authorList>
    </citation>
    <scope>NUCLEOTIDE SEQUENCE [LARGE SCALE GENOMIC DNA]</scope>
    <source>
        <strain evidence="2 3">DSM 108282</strain>
    </source>
</reference>
<proteinExistence type="predicted"/>
<protein>
    <submittedName>
        <fullName evidence="2">Uncharacterized protein</fullName>
    </submittedName>
</protein>
<evidence type="ECO:0000313" key="3">
    <source>
        <dbReference type="Proteomes" id="UP000309038"/>
    </source>
</evidence>
<accession>A0A4S4KPF6</accession>
<dbReference type="Proteomes" id="UP000309038">
    <property type="component" value="Unassembled WGS sequence"/>
</dbReference>
<keyword evidence="3" id="KW-1185">Reference proteome</keyword>
<feature type="region of interest" description="Disordered" evidence="1">
    <location>
        <begin position="1"/>
        <end position="113"/>
    </location>
</feature>
<dbReference type="EMBL" id="SGPJ01000060">
    <property type="protein sequence ID" value="THH00071.1"/>
    <property type="molecule type" value="Genomic_DNA"/>
</dbReference>
<feature type="compositionally biased region" description="Basic and acidic residues" evidence="1">
    <location>
        <begin position="63"/>
        <end position="86"/>
    </location>
</feature>
<evidence type="ECO:0000313" key="2">
    <source>
        <dbReference type="EMBL" id="THH00071.1"/>
    </source>
</evidence>
<name>A0A4S4KPF6_9APHY</name>
<dbReference type="AlphaFoldDB" id="A0A4S4KPF6"/>
<evidence type="ECO:0000256" key="1">
    <source>
        <dbReference type="SAM" id="MobiDB-lite"/>
    </source>
</evidence>